<evidence type="ECO:0000313" key="2">
    <source>
        <dbReference type="Proteomes" id="UP000070700"/>
    </source>
</evidence>
<dbReference type="Proteomes" id="UP000070700">
    <property type="component" value="Unassembled WGS sequence"/>
</dbReference>
<reference evidence="1 2" key="1">
    <citation type="submission" date="2015-10" db="EMBL/GenBank/DDBJ databases">
        <title>Full genome of DAOMC 229536 Phialocephala scopiformis, a fungal endophyte of spruce producing the potent anti-insectan compound rugulosin.</title>
        <authorList>
            <consortium name="DOE Joint Genome Institute"/>
            <person name="Walker A.K."/>
            <person name="Frasz S.L."/>
            <person name="Seifert K.A."/>
            <person name="Miller J.D."/>
            <person name="Mondo S.J."/>
            <person name="Labutti K."/>
            <person name="Lipzen A."/>
            <person name="Dockter R."/>
            <person name="Kennedy M."/>
            <person name="Grigoriev I.V."/>
            <person name="Spatafora J.W."/>
        </authorList>
    </citation>
    <scope>NUCLEOTIDE SEQUENCE [LARGE SCALE GENOMIC DNA]</scope>
    <source>
        <strain evidence="1 2">CBS 120377</strain>
    </source>
</reference>
<organism evidence="1 2">
    <name type="scientific">Mollisia scopiformis</name>
    <name type="common">Conifer needle endophyte fungus</name>
    <name type="synonym">Phialocephala scopiformis</name>
    <dbReference type="NCBI Taxonomy" id="149040"/>
    <lineage>
        <taxon>Eukaryota</taxon>
        <taxon>Fungi</taxon>
        <taxon>Dikarya</taxon>
        <taxon>Ascomycota</taxon>
        <taxon>Pezizomycotina</taxon>
        <taxon>Leotiomycetes</taxon>
        <taxon>Helotiales</taxon>
        <taxon>Mollisiaceae</taxon>
        <taxon>Mollisia</taxon>
    </lineage>
</organism>
<accession>A0A132B8F9</accession>
<sequence length="225" mass="24156">MWQGDVCVLGGALLFAEIPSIGRTLIFLIEVAFDDILDSNISNTNQKPGTAQHDSTVVVAVIIIKTPSKLDEVRNCVNWTGPSVFLLTRQTLLSKEDSVNSAFSRLDSSTIFAFGAVGVPGRKEITSLQAPSTIDLSPALAATLLTGQHPTHTFTRRTCGGLQHPQQLLAVDLQSSIFNPTSTNSEPPPNLRAPYRLRICDNRSLLIVVVVAAAAVDSLSHARAE</sequence>
<dbReference type="GeneID" id="28823332"/>
<gene>
    <name evidence="1" type="ORF">LY89DRAFT_676598</name>
</gene>
<dbReference type="KEGG" id="psco:LY89DRAFT_676598"/>
<protein>
    <submittedName>
        <fullName evidence="1">Uncharacterized protein</fullName>
    </submittedName>
</protein>
<name>A0A132B8F9_MOLSC</name>
<dbReference type="AlphaFoldDB" id="A0A132B8F9"/>
<dbReference type="InParanoid" id="A0A132B8F9"/>
<dbReference type="RefSeq" id="XP_018063040.1">
    <property type="nucleotide sequence ID" value="XM_018213606.1"/>
</dbReference>
<evidence type="ECO:0000313" key="1">
    <source>
        <dbReference type="EMBL" id="KUJ08685.1"/>
    </source>
</evidence>
<proteinExistence type="predicted"/>
<keyword evidence="2" id="KW-1185">Reference proteome</keyword>
<dbReference type="EMBL" id="KQ947434">
    <property type="protein sequence ID" value="KUJ08685.1"/>
    <property type="molecule type" value="Genomic_DNA"/>
</dbReference>